<comment type="caution">
    <text evidence="1">The sequence shown here is derived from an EMBL/GenBank/DDBJ whole genome shotgun (WGS) entry which is preliminary data.</text>
</comment>
<dbReference type="PANTHER" id="PTHR43685">
    <property type="entry name" value="GLYCOSYLTRANSFERASE"/>
    <property type="match status" value="1"/>
</dbReference>
<evidence type="ECO:0000313" key="1">
    <source>
        <dbReference type="EMBL" id="MDQ0448505.1"/>
    </source>
</evidence>
<dbReference type="SUPFAM" id="SSF53448">
    <property type="entry name" value="Nucleotide-diphospho-sugar transferases"/>
    <property type="match status" value="1"/>
</dbReference>
<evidence type="ECO:0000313" key="2">
    <source>
        <dbReference type="Proteomes" id="UP001231124"/>
    </source>
</evidence>
<name>A0ABU0I1M4_9HYPH</name>
<dbReference type="PANTHER" id="PTHR43685:SF3">
    <property type="entry name" value="SLR2126 PROTEIN"/>
    <property type="match status" value="1"/>
</dbReference>
<dbReference type="EMBL" id="JAUSVP010000009">
    <property type="protein sequence ID" value="MDQ0448505.1"/>
    <property type="molecule type" value="Genomic_DNA"/>
</dbReference>
<accession>A0ABU0I1M4</accession>
<protein>
    <submittedName>
        <fullName evidence="1">GT2 family glycosyltransferase</fullName>
    </submittedName>
</protein>
<dbReference type="Gene3D" id="3.90.550.10">
    <property type="entry name" value="Spore Coat Polysaccharide Biosynthesis Protein SpsA, Chain A"/>
    <property type="match status" value="1"/>
</dbReference>
<dbReference type="RefSeq" id="WP_238200928.1">
    <property type="nucleotide sequence ID" value="NZ_BPQE01000001.1"/>
</dbReference>
<dbReference type="Proteomes" id="UP001231124">
    <property type="component" value="Unassembled WGS sequence"/>
</dbReference>
<proteinExistence type="predicted"/>
<gene>
    <name evidence="1" type="ORF">QO012_003016</name>
</gene>
<dbReference type="InterPro" id="IPR050834">
    <property type="entry name" value="Glycosyltransf_2"/>
</dbReference>
<keyword evidence="2" id="KW-1185">Reference proteome</keyword>
<reference evidence="1 2" key="1">
    <citation type="submission" date="2023-07" db="EMBL/GenBank/DDBJ databases">
        <title>Genomic Encyclopedia of Type Strains, Phase IV (KMG-IV): sequencing the most valuable type-strain genomes for metagenomic binning, comparative biology and taxonomic classification.</title>
        <authorList>
            <person name="Goeker M."/>
        </authorList>
    </citation>
    <scope>NUCLEOTIDE SEQUENCE [LARGE SCALE GENOMIC DNA]</scope>
    <source>
        <strain evidence="1 2">DSM 19013</strain>
    </source>
</reference>
<dbReference type="InterPro" id="IPR029044">
    <property type="entry name" value="Nucleotide-diphossugar_trans"/>
</dbReference>
<sequence length="308" mass="33945">MKQPVFVAIATAGRREILTETLGLLATQTERPKTVFIAPSSAADLDEEAIRALGLDVVIVQSRKGSCLQRNAILDRLCDRREGVVLFLDDDFFVAPTYVAELSAVFTADPGIVLASGVVHADGAVGPGLSVPDAHRILAETFDSAQPPRIEPIYNGYGCNMAVRLSAVNETAVRFDEDLPLYGWLEDVDFSRRLAGSGRLIRSHRLQGVHLGSKRGRTPGRRLGYSQVANPFHLIRKRTMSPRRALVQIGRNISANLWKSLSPKPWVDHRGRLEGNVVALVDLMRGRLKPSNVLTRDLDDKVLKEKNI</sequence>
<organism evidence="1 2">
    <name type="scientific">Methylobacterium aerolatum</name>
    <dbReference type="NCBI Taxonomy" id="418708"/>
    <lineage>
        <taxon>Bacteria</taxon>
        <taxon>Pseudomonadati</taxon>
        <taxon>Pseudomonadota</taxon>
        <taxon>Alphaproteobacteria</taxon>
        <taxon>Hyphomicrobiales</taxon>
        <taxon>Methylobacteriaceae</taxon>
        <taxon>Methylobacterium</taxon>
    </lineage>
</organism>